<dbReference type="PROSITE" id="PS51257">
    <property type="entry name" value="PROKAR_LIPOPROTEIN"/>
    <property type="match status" value="1"/>
</dbReference>
<dbReference type="KEGG" id="aaxa:NCTC10138_00524"/>
<gene>
    <name evidence="1" type="ORF">NCTC10138_00524</name>
</gene>
<evidence type="ECO:0000313" key="2">
    <source>
        <dbReference type="Proteomes" id="UP000289841"/>
    </source>
</evidence>
<dbReference type="OrthoDB" id="384672at2"/>
<evidence type="ECO:0000313" key="1">
    <source>
        <dbReference type="EMBL" id="VEU80166.1"/>
    </source>
</evidence>
<sequence length="160" mass="18088">MRKIVVVMLTLILGLSLTGCFGSKEKEFEGTGLKVTLDSSFSKIDVISFQLALQSKDHLFMENREAKSSLPGISNLDEYYNVLLSNTNGSGQNEEKDEDGNIKFIYGYYTASNDGQNFGYMLVVFEGEDHYYVVNFAGFEKDLEKNKTKFLKWAKTIVVE</sequence>
<dbReference type="RefSeq" id="WP_026390597.1">
    <property type="nucleotide sequence ID" value="NZ_LR215048.1"/>
</dbReference>
<dbReference type="AlphaFoldDB" id="A0A449BCK2"/>
<dbReference type="EMBL" id="LR215048">
    <property type="protein sequence ID" value="VEU80166.1"/>
    <property type="molecule type" value="Genomic_DNA"/>
</dbReference>
<proteinExistence type="predicted"/>
<protein>
    <recommendedName>
        <fullName evidence="3">Lipoprotein</fullName>
    </recommendedName>
</protein>
<name>A0A449BCK2_HAPAX</name>
<organism evidence="1 2">
    <name type="scientific">Haploplasma axanthum</name>
    <name type="common">Acholeplasma axanthum</name>
    <dbReference type="NCBI Taxonomy" id="29552"/>
    <lineage>
        <taxon>Bacteria</taxon>
        <taxon>Bacillati</taxon>
        <taxon>Mycoplasmatota</taxon>
        <taxon>Mollicutes</taxon>
        <taxon>Acholeplasmatales</taxon>
        <taxon>Acholeplasmataceae</taxon>
        <taxon>Haploplasma</taxon>
    </lineage>
</organism>
<dbReference type="Proteomes" id="UP000289841">
    <property type="component" value="Chromosome"/>
</dbReference>
<reference evidence="1 2" key="1">
    <citation type="submission" date="2019-01" db="EMBL/GenBank/DDBJ databases">
        <authorList>
            <consortium name="Pathogen Informatics"/>
        </authorList>
    </citation>
    <scope>NUCLEOTIDE SEQUENCE [LARGE SCALE GENOMIC DNA]</scope>
    <source>
        <strain evidence="1 2">NCTC10138</strain>
    </source>
</reference>
<accession>A0A449BCK2</accession>
<dbReference type="STRING" id="1278311.GCA_000428705_01075"/>
<evidence type="ECO:0008006" key="3">
    <source>
        <dbReference type="Google" id="ProtNLM"/>
    </source>
</evidence>
<keyword evidence="2" id="KW-1185">Reference proteome</keyword>